<name>A0AAV4INF5_9GAST</name>
<organism evidence="1 2">
    <name type="scientific">Elysia marginata</name>
    <dbReference type="NCBI Taxonomy" id="1093978"/>
    <lineage>
        <taxon>Eukaryota</taxon>
        <taxon>Metazoa</taxon>
        <taxon>Spiralia</taxon>
        <taxon>Lophotrochozoa</taxon>
        <taxon>Mollusca</taxon>
        <taxon>Gastropoda</taxon>
        <taxon>Heterobranchia</taxon>
        <taxon>Euthyneura</taxon>
        <taxon>Panpulmonata</taxon>
        <taxon>Sacoglossa</taxon>
        <taxon>Placobranchoidea</taxon>
        <taxon>Plakobranchidae</taxon>
        <taxon>Elysia</taxon>
    </lineage>
</organism>
<reference evidence="1 2" key="1">
    <citation type="journal article" date="2021" name="Elife">
        <title>Chloroplast acquisition without the gene transfer in kleptoplastic sea slugs, Plakobranchus ocellatus.</title>
        <authorList>
            <person name="Maeda T."/>
            <person name="Takahashi S."/>
            <person name="Yoshida T."/>
            <person name="Shimamura S."/>
            <person name="Takaki Y."/>
            <person name="Nagai Y."/>
            <person name="Toyoda A."/>
            <person name="Suzuki Y."/>
            <person name="Arimoto A."/>
            <person name="Ishii H."/>
            <person name="Satoh N."/>
            <person name="Nishiyama T."/>
            <person name="Hasebe M."/>
            <person name="Maruyama T."/>
            <person name="Minagawa J."/>
            <person name="Obokata J."/>
            <person name="Shigenobu S."/>
        </authorList>
    </citation>
    <scope>NUCLEOTIDE SEQUENCE [LARGE SCALE GENOMIC DNA]</scope>
</reference>
<keyword evidence="2" id="KW-1185">Reference proteome</keyword>
<sequence>MDVPLHRPQRTKTKASCALQGEKQYSQVLQITGFPKLTSMLNYWLLRCLTEPARDRQLTAMQHGNPSQHEAGWLHWYRAQGQGVTYAVRRSSVGTSAAMPIAPRVAGPI</sequence>
<accession>A0AAV4INF5</accession>
<dbReference type="Proteomes" id="UP000762676">
    <property type="component" value="Unassembled WGS sequence"/>
</dbReference>
<protein>
    <submittedName>
        <fullName evidence="1">Uncharacterized protein</fullName>
    </submittedName>
</protein>
<comment type="caution">
    <text evidence="1">The sequence shown here is derived from an EMBL/GenBank/DDBJ whole genome shotgun (WGS) entry which is preliminary data.</text>
</comment>
<gene>
    <name evidence="1" type="ORF">ElyMa_004822900</name>
</gene>
<dbReference type="EMBL" id="BMAT01009641">
    <property type="protein sequence ID" value="GFS10943.1"/>
    <property type="molecule type" value="Genomic_DNA"/>
</dbReference>
<evidence type="ECO:0000313" key="1">
    <source>
        <dbReference type="EMBL" id="GFS10943.1"/>
    </source>
</evidence>
<dbReference type="AlphaFoldDB" id="A0AAV4INF5"/>
<proteinExistence type="predicted"/>
<evidence type="ECO:0000313" key="2">
    <source>
        <dbReference type="Proteomes" id="UP000762676"/>
    </source>
</evidence>